<dbReference type="PROSITE" id="PS51257">
    <property type="entry name" value="PROKAR_LIPOPROTEIN"/>
    <property type="match status" value="1"/>
</dbReference>
<dbReference type="RefSeq" id="WP_125017886.1">
    <property type="nucleotide sequence ID" value="NZ_RQVQ01000008.1"/>
</dbReference>
<dbReference type="EMBL" id="RQVQ01000008">
    <property type="protein sequence ID" value="RRJ91828.1"/>
    <property type="molecule type" value="Genomic_DNA"/>
</dbReference>
<name>A0A3P3WBR7_9FLAO</name>
<comment type="caution">
    <text evidence="1">The sequence shown here is derived from an EMBL/GenBank/DDBJ whole genome shotgun (WGS) entry which is preliminary data.</text>
</comment>
<protein>
    <recommendedName>
        <fullName evidence="3">DUF4595 domain-containing protein</fullName>
    </recommendedName>
</protein>
<reference evidence="1 2" key="1">
    <citation type="submission" date="2018-11" db="EMBL/GenBank/DDBJ databases">
        <title>Flavobacterium sp. nov., YIM 102701-2 draft genome.</title>
        <authorList>
            <person name="Li G."/>
            <person name="Jiang Y."/>
        </authorList>
    </citation>
    <scope>NUCLEOTIDE SEQUENCE [LARGE SCALE GENOMIC DNA]</scope>
    <source>
        <strain evidence="1 2">YIM 102701-2</strain>
    </source>
</reference>
<evidence type="ECO:0000313" key="2">
    <source>
        <dbReference type="Proteomes" id="UP000275719"/>
    </source>
</evidence>
<dbReference type="OrthoDB" id="9814970at2"/>
<accession>A0A3P3WBR7</accession>
<evidence type="ECO:0000313" key="1">
    <source>
        <dbReference type="EMBL" id="RRJ91828.1"/>
    </source>
</evidence>
<evidence type="ECO:0008006" key="3">
    <source>
        <dbReference type="Google" id="ProtNLM"/>
    </source>
</evidence>
<keyword evidence="2" id="KW-1185">Reference proteome</keyword>
<dbReference type="Proteomes" id="UP000275719">
    <property type="component" value="Unassembled WGS sequence"/>
</dbReference>
<sequence length="316" mass="37009">MKNKYILLMLAFTVFSCTIDDSVDIKEEESYVPKFPFEKLDQTNFNNASSVLTATPTNVRLDSVVNIRYYKFNPITNLSDYDSNALNAHDKAYAPPPPEPTHRSSDHFHYNENKQLTSIYSYSNYDYTDVDLSVTGELQYIRVFDYDNQNNLITSGYQETNDSETIINQKEFFYTNLNVLKEVIQNDWTKKIERSNNQLVIEQFSSESEWKYNSIYFLDSFNNLTRYIYQPSTLYEFKDEFFYPKNIFNPFANLFPENFYSFLVLGESQGGFSHFSAKSAANYYQQIQVNSQGFPEVVQSGSYDNGSRTMYYYSNN</sequence>
<dbReference type="AlphaFoldDB" id="A0A3P3WBR7"/>
<proteinExistence type="predicted"/>
<organism evidence="1 2">
    <name type="scientific">Paenimyroides tangerinum</name>
    <dbReference type="NCBI Taxonomy" id="2488728"/>
    <lineage>
        <taxon>Bacteria</taxon>
        <taxon>Pseudomonadati</taxon>
        <taxon>Bacteroidota</taxon>
        <taxon>Flavobacteriia</taxon>
        <taxon>Flavobacteriales</taxon>
        <taxon>Flavobacteriaceae</taxon>
        <taxon>Paenimyroides</taxon>
    </lineage>
</organism>
<gene>
    <name evidence="1" type="ORF">EG240_04525</name>
</gene>